<evidence type="ECO:0000313" key="1">
    <source>
        <dbReference type="EMBL" id="MCH92367.1"/>
    </source>
</evidence>
<comment type="caution">
    <text evidence="1">The sequence shown here is derived from an EMBL/GenBank/DDBJ whole genome shotgun (WGS) entry which is preliminary data.</text>
</comment>
<name>A0A392MXV2_9FABA</name>
<accession>A0A392MXV2</accession>
<dbReference type="PANTHER" id="PTHR10775:SF182">
    <property type="entry name" value="TRANSPOSON, EN_SPM-LIKE, TRANSPOSASE-ASSOCIATED DOMAIN PROTEIN-RELATED"/>
    <property type="match status" value="1"/>
</dbReference>
<dbReference type="AlphaFoldDB" id="A0A392MXV2"/>
<protein>
    <submittedName>
        <fullName evidence="1">Uncharacterized protein</fullName>
    </submittedName>
</protein>
<dbReference type="InterPro" id="IPR004242">
    <property type="entry name" value="Transposase_21"/>
</dbReference>
<keyword evidence="2" id="KW-1185">Reference proteome</keyword>
<sequence length="212" mass="24114">NANDAKNIRWHALERECDGQLCHPADSLQWKKVDELYPDFGNEAKNLRLGLATDGMNPYGNLSVDVLDGYSNENFKMRAMLRKAFNGDQENGIAPQALTGEEVFGRVQDVDVLFGKHKQQTTHTNIWKKRSVFFDLPYWCNLDVRHCIDVMHVEKNVCDSVIGTLLNIPGKTKDNANSRLDMVEMGIRQQLAPKSAESCLIERFEFGWPKVS</sequence>
<reference evidence="1 2" key="1">
    <citation type="journal article" date="2018" name="Front. Plant Sci.">
        <title>Red Clover (Trifolium pratense) and Zigzag Clover (T. medium) - A Picture of Genomic Similarities and Differences.</title>
        <authorList>
            <person name="Dluhosova J."/>
            <person name="Istvanek J."/>
            <person name="Nedelnik J."/>
            <person name="Repkova J."/>
        </authorList>
    </citation>
    <scope>NUCLEOTIDE SEQUENCE [LARGE SCALE GENOMIC DNA]</scope>
    <source>
        <strain evidence="2">cv. 10/8</strain>
        <tissue evidence="1">Leaf</tissue>
    </source>
</reference>
<organism evidence="1 2">
    <name type="scientific">Trifolium medium</name>
    <dbReference type="NCBI Taxonomy" id="97028"/>
    <lineage>
        <taxon>Eukaryota</taxon>
        <taxon>Viridiplantae</taxon>
        <taxon>Streptophyta</taxon>
        <taxon>Embryophyta</taxon>
        <taxon>Tracheophyta</taxon>
        <taxon>Spermatophyta</taxon>
        <taxon>Magnoliopsida</taxon>
        <taxon>eudicotyledons</taxon>
        <taxon>Gunneridae</taxon>
        <taxon>Pentapetalae</taxon>
        <taxon>rosids</taxon>
        <taxon>fabids</taxon>
        <taxon>Fabales</taxon>
        <taxon>Fabaceae</taxon>
        <taxon>Papilionoideae</taxon>
        <taxon>50 kb inversion clade</taxon>
        <taxon>NPAAA clade</taxon>
        <taxon>Hologalegina</taxon>
        <taxon>IRL clade</taxon>
        <taxon>Trifolieae</taxon>
        <taxon>Trifolium</taxon>
    </lineage>
</organism>
<feature type="non-terminal residue" evidence="1">
    <location>
        <position position="1"/>
    </location>
</feature>
<dbReference type="PANTHER" id="PTHR10775">
    <property type="entry name" value="OS08G0208400 PROTEIN"/>
    <property type="match status" value="1"/>
</dbReference>
<dbReference type="Proteomes" id="UP000265520">
    <property type="component" value="Unassembled WGS sequence"/>
</dbReference>
<evidence type="ECO:0000313" key="2">
    <source>
        <dbReference type="Proteomes" id="UP000265520"/>
    </source>
</evidence>
<dbReference type="EMBL" id="LXQA010022535">
    <property type="protein sequence ID" value="MCH92367.1"/>
    <property type="molecule type" value="Genomic_DNA"/>
</dbReference>
<proteinExistence type="predicted"/>
<dbReference type="Pfam" id="PF02992">
    <property type="entry name" value="Transposase_21"/>
    <property type="match status" value="1"/>
</dbReference>